<evidence type="ECO:0000313" key="1">
    <source>
        <dbReference type="EMBL" id="JAD57192.1"/>
    </source>
</evidence>
<name>A0A0A9BD23_ARUDO</name>
<reference evidence="1" key="2">
    <citation type="journal article" date="2015" name="Data Brief">
        <title>Shoot transcriptome of the giant reed, Arundo donax.</title>
        <authorList>
            <person name="Barrero R.A."/>
            <person name="Guerrero F.D."/>
            <person name="Moolhuijzen P."/>
            <person name="Goolsby J.A."/>
            <person name="Tidwell J."/>
            <person name="Bellgard S.E."/>
            <person name="Bellgard M.I."/>
        </authorList>
    </citation>
    <scope>NUCLEOTIDE SEQUENCE</scope>
    <source>
        <tissue evidence="1">Shoot tissue taken approximately 20 cm above the soil surface</tissue>
    </source>
</reference>
<protein>
    <submittedName>
        <fullName evidence="1">Uncharacterized protein</fullName>
    </submittedName>
</protein>
<organism evidence="1">
    <name type="scientific">Arundo donax</name>
    <name type="common">Giant reed</name>
    <name type="synonym">Donax arundinaceus</name>
    <dbReference type="NCBI Taxonomy" id="35708"/>
    <lineage>
        <taxon>Eukaryota</taxon>
        <taxon>Viridiplantae</taxon>
        <taxon>Streptophyta</taxon>
        <taxon>Embryophyta</taxon>
        <taxon>Tracheophyta</taxon>
        <taxon>Spermatophyta</taxon>
        <taxon>Magnoliopsida</taxon>
        <taxon>Liliopsida</taxon>
        <taxon>Poales</taxon>
        <taxon>Poaceae</taxon>
        <taxon>PACMAD clade</taxon>
        <taxon>Arundinoideae</taxon>
        <taxon>Arundineae</taxon>
        <taxon>Arundo</taxon>
    </lineage>
</organism>
<proteinExistence type="predicted"/>
<sequence>MVGNSTTVIADKVMLFWVACSQHI</sequence>
<reference evidence="1" key="1">
    <citation type="submission" date="2014-09" db="EMBL/GenBank/DDBJ databases">
        <authorList>
            <person name="Magalhaes I.L.F."/>
            <person name="Oliveira U."/>
            <person name="Santos F.R."/>
            <person name="Vidigal T.H.D.A."/>
            <person name="Brescovit A.D."/>
            <person name="Santos A.J."/>
        </authorList>
    </citation>
    <scope>NUCLEOTIDE SEQUENCE</scope>
    <source>
        <tissue evidence="1">Shoot tissue taken approximately 20 cm above the soil surface</tissue>
    </source>
</reference>
<dbReference type="EMBL" id="GBRH01240703">
    <property type="protein sequence ID" value="JAD57192.1"/>
    <property type="molecule type" value="Transcribed_RNA"/>
</dbReference>
<dbReference type="AlphaFoldDB" id="A0A0A9BD23"/>
<accession>A0A0A9BD23</accession>